<dbReference type="Pfam" id="PF07408">
    <property type="entry name" value="DUF1507"/>
    <property type="match status" value="1"/>
</dbReference>
<dbReference type="Gene3D" id="1.10.287.750">
    <property type="entry name" value="SO2669-like"/>
    <property type="match status" value="1"/>
</dbReference>
<dbReference type="EMBL" id="JAGGKN010000001">
    <property type="protein sequence ID" value="MBP1951379.1"/>
    <property type="molecule type" value="Genomic_DNA"/>
</dbReference>
<dbReference type="HAMAP" id="MF_01560">
    <property type="entry name" value="UPF0358"/>
    <property type="match status" value="1"/>
</dbReference>
<reference evidence="2 3" key="1">
    <citation type="submission" date="2021-03" db="EMBL/GenBank/DDBJ databases">
        <title>Genomic Encyclopedia of Type Strains, Phase IV (KMG-IV): sequencing the most valuable type-strain genomes for metagenomic binning, comparative biology and taxonomic classification.</title>
        <authorList>
            <person name="Goeker M."/>
        </authorList>
    </citation>
    <scope>NUCLEOTIDE SEQUENCE [LARGE SCALE GENOMIC DNA]</scope>
    <source>
        <strain evidence="2 3">DSM 22420</strain>
    </source>
</reference>
<dbReference type="RefSeq" id="WP_245202945.1">
    <property type="nucleotide sequence ID" value="NZ_JAGGKN010000001.1"/>
</dbReference>
<gene>
    <name evidence="2" type="ORF">J2Z27_000405</name>
</gene>
<dbReference type="NCBIfam" id="NF010187">
    <property type="entry name" value="PRK13666.1"/>
    <property type="match status" value="1"/>
</dbReference>
<dbReference type="InterPro" id="IPR009983">
    <property type="entry name" value="UPF0358"/>
</dbReference>
<dbReference type="SUPFAM" id="SSF140404">
    <property type="entry name" value="EF2458-like"/>
    <property type="match status" value="1"/>
</dbReference>
<protein>
    <recommendedName>
        <fullName evidence="1">UPF0358 protein J2Z27_000405</fullName>
    </recommendedName>
</protein>
<keyword evidence="3" id="KW-1185">Reference proteome</keyword>
<evidence type="ECO:0000256" key="1">
    <source>
        <dbReference type="HAMAP-Rule" id="MF_01560"/>
    </source>
</evidence>
<evidence type="ECO:0000313" key="3">
    <source>
        <dbReference type="Proteomes" id="UP001519348"/>
    </source>
</evidence>
<accession>A0ABS4HKV0</accession>
<proteinExistence type="inferred from homology"/>
<comment type="caution">
    <text evidence="2">The sequence shown here is derived from an EMBL/GenBank/DDBJ whole genome shotgun (WGS) entry which is preliminary data.</text>
</comment>
<sequence>MKSKRGGNRVSVEKQMSRVAYEQLDKDADRILQLIEVQMENLTMPQCPVFEEVLDTQMFGLSKEINFAVRLGLVDAQDGRAILDHLEVEVSKVHEAYMEREKNRV</sequence>
<organism evidence="2 3">
    <name type="scientific">Jeotgalicoccus aerolatus</name>
    <dbReference type="NCBI Taxonomy" id="709510"/>
    <lineage>
        <taxon>Bacteria</taxon>
        <taxon>Bacillati</taxon>
        <taxon>Bacillota</taxon>
        <taxon>Bacilli</taxon>
        <taxon>Bacillales</taxon>
        <taxon>Staphylococcaceae</taxon>
        <taxon>Jeotgalicoccus</taxon>
    </lineage>
</organism>
<evidence type="ECO:0000313" key="2">
    <source>
        <dbReference type="EMBL" id="MBP1951379.1"/>
    </source>
</evidence>
<dbReference type="InterPro" id="IPR036270">
    <property type="entry name" value="UPF0358_sf"/>
</dbReference>
<dbReference type="Proteomes" id="UP001519348">
    <property type="component" value="Unassembled WGS sequence"/>
</dbReference>
<comment type="similarity">
    <text evidence="1">Belongs to the UPF0358 family.</text>
</comment>
<name>A0ABS4HKV0_9STAP</name>